<keyword evidence="3" id="KW-1185">Reference proteome</keyword>
<organism evidence="2 3">
    <name type="scientific">Glarea lozoyensis (strain ATCC 74030 / MF5533)</name>
    <dbReference type="NCBI Taxonomy" id="1104152"/>
    <lineage>
        <taxon>Eukaryota</taxon>
        <taxon>Fungi</taxon>
        <taxon>Dikarya</taxon>
        <taxon>Ascomycota</taxon>
        <taxon>Pezizomycotina</taxon>
        <taxon>Leotiomycetes</taxon>
        <taxon>Helotiales</taxon>
        <taxon>Helotiaceae</taxon>
        <taxon>Glarea</taxon>
    </lineage>
</organism>
<dbReference type="Proteomes" id="UP000005446">
    <property type="component" value="Unassembled WGS sequence"/>
</dbReference>
<sequence length="78" mass="9011">MHFPTLILLTTVLSWLSTAQASPTKLTPKQLPTWKIFFAKLRTVTAIYRTCDRQVRTFENAAYTAPNCQEFRTELFEG</sequence>
<reference evidence="2 3" key="1">
    <citation type="journal article" date="2012" name="Eukaryot. Cell">
        <title>Genome sequence of the fungus Glarea lozoyensis: the first genome sequence of a species from the Helotiaceae family.</title>
        <authorList>
            <person name="Youssar L."/>
            <person name="Gruening B.A."/>
            <person name="Erxleben A."/>
            <person name="Guenther S."/>
            <person name="Huettel W."/>
        </authorList>
    </citation>
    <scope>NUCLEOTIDE SEQUENCE [LARGE SCALE GENOMIC DNA]</scope>
    <source>
        <strain evidence="3">ATCC 74030 / MF5533</strain>
    </source>
</reference>
<dbReference type="HOGENOM" id="CLU_2622252_0_0_1"/>
<protein>
    <submittedName>
        <fullName evidence="2">Uncharacterized protein</fullName>
    </submittedName>
</protein>
<proteinExistence type="predicted"/>
<dbReference type="EMBL" id="AGUE01000016">
    <property type="protein sequence ID" value="EHL02878.1"/>
    <property type="molecule type" value="Genomic_DNA"/>
</dbReference>
<comment type="caution">
    <text evidence="2">The sequence shown here is derived from an EMBL/GenBank/DDBJ whole genome shotgun (WGS) entry which is preliminary data.</text>
</comment>
<feature type="signal peptide" evidence="1">
    <location>
        <begin position="1"/>
        <end position="21"/>
    </location>
</feature>
<evidence type="ECO:0000313" key="3">
    <source>
        <dbReference type="Proteomes" id="UP000005446"/>
    </source>
</evidence>
<dbReference type="AlphaFoldDB" id="H0EEG5"/>
<name>H0EEG5_GLAL7</name>
<accession>H0EEG5</accession>
<feature type="chain" id="PRO_5003531801" evidence="1">
    <location>
        <begin position="22"/>
        <end position="78"/>
    </location>
</feature>
<gene>
    <name evidence="2" type="ORF">M7I_0840</name>
</gene>
<evidence type="ECO:0000313" key="2">
    <source>
        <dbReference type="EMBL" id="EHL02878.1"/>
    </source>
</evidence>
<dbReference type="InParanoid" id="H0EEG5"/>
<evidence type="ECO:0000256" key="1">
    <source>
        <dbReference type="SAM" id="SignalP"/>
    </source>
</evidence>
<keyword evidence="1" id="KW-0732">Signal</keyword>